<name>A0A1G6PTS1_9BRAD</name>
<dbReference type="PANTHER" id="PTHR12126:SF11">
    <property type="entry name" value="NADH DEHYDROGENASE [UBIQUINONE] 1 ALPHA SUBCOMPLEX SUBUNIT 9, MITOCHONDRIAL"/>
    <property type="match status" value="1"/>
</dbReference>
<proteinExistence type="predicted"/>
<dbReference type="SUPFAM" id="SSF51735">
    <property type="entry name" value="NAD(P)-binding Rossmann-fold domains"/>
    <property type="match status" value="1"/>
</dbReference>
<feature type="domain" description="NAD-dependent epimerase/dehydratase" evidence="1">
    <location>
        <begin position="9"/>
        <end position="217"/>
    </location>
</feature>
<dbReference type="Gene3D" id="3.40.50.720">
    <property type="entry name" value="NAD(P)-binding Rossmann-like Domain"/>
    <property type="match status" value="1"/>
</dbReference>
<evidence type="ECO:0000259" key="1">
    <source>
        <dbReference type="Pfam" id="PF01370"/>
    </source>
</evidence>
<gene>
    <name evidence="2" type="ORF">SAMN05216337_1005164</name>
</gene>
<dbReference type="Proteomes" id="UP000199245">
    <property type="component" value="Unassembled WGS sequence"/>
</dbReference>
<dbReference type="InterPro" id="IPR001509">
    <property type="entry name" value="Epimerase_deHydtase"/>
</dbReference>
<dbReference type="PANTHER" id="PTHR12126">
    <property type="entry name" value="NADH-UBIQUINONE OXIDOREDUCTASE 39 KDA SUBUNIT-RELATED"/>
    <property type="match status" value="1"/>
</dbReference>
<dbReference type="InterPro" id="IPR051207">
    <property type="entry name" value="ComplexI_NDUFA9_subunit"/>
</dbReference>
<dbReference type="FunFam" id="3.40.50.720:FF:000702">
    <property type="entry name" value="NADH dehydrogenase (Ubiquinone)"/>
    <property type="match status" value="1"/>
</dbReference>
<dbReference type="GO" id="GO:0044877">
    <property type="term" value="F:protein-containing complex binding"/>
    <property type="evidence" value="ECO:0007669"/>
    <property type="project" value="TreeGrafter"/>
</dbReference>
<dbReference type="AlphaFoldDB" id="A0A1G6PTS1"/>
<dbReference type="CDD" id="cd05271">
    <property type="entry name" value="NDUFA9_like_SDR_a"/>
    <property type="match status" value="1"/>
</dbReference>
<sequence>MASNLDTLVTVFGGSGFLGRNVVRALCKRDYRVRVAVRRPELAGHLQPLGRVGQIHAVQANVRYPASVEAAMRDSHIAINLVGILAEGGGQSFDAVQVKGAETIAKAAAAAGGRMVHVSAIGADADSPSSYFRAKAGGEAAVLAALPSATIMRPSLLFGPEDQFTNRFAALARMSPVLPLVGGGVNTVQPAYVGDVADAVVHAVDGKAKQGAAYELGGPEVLTMREVMQIILKITQRDRMLAPLPFGLAKFQSYFLQFAPGPFTLTPDQVEMLRSDNVVSDAAKAAGLTFAGLGISPDSMEAIAPQYLWRFRATGQFQKKSA</sequence>
<evidence type="ECO:0000313" key="2">
    <source>
        <dbReference type="EMBL" id="SDC83620.1"/>
    </source>
</evidence>
<dbReference type="EMBL" id="FMZW01000005">
    <property type="protein sequence ID" value="SDC83620.1"/>
    <property type="molecule type" value="Genomic_DNA"/>
</dbReference>
<accession>A0A1G6PTS1</accession>
<dbReference type="Pfam" id="PF01370">
    <property type="entry name" value="Epimerase"/>
    <property type="match status" value="1"/>
</dbReference>
<evidence type="ECO:0000313" key="3">
    <source>
        <dbReference type="Proteomes" id="UP000199245"/>
    </source>
</evidence>
<protein>
    <submittedName>
        <fullName evidence="2">NADH dehydrogenase</fullName>
    </submittedName>
</protein>
<dbReference type="RefSeq" id="WP_092081117.1">
    <property type="nucleotide sequence ID" value="NZ_FMZW01000005.1"/>
</dbReference>
<reference evidence="2 3" key="1">
    <citation type="submission" date="2016-10" db="EMBL/GenBank/DDBJ databases">
        <authorList>
            <person name="de Groot N.N."/>
        </authorList>
    </citation>
    <scope>NUCLEOTIDE SEQUENCE [LARGE SCALE GENOMIC DNA]</scope>
    <source>
        <strain evidence="2 3">R5</strain>
    </source>
</reference>
<organism evidence="2 3">
    <name type="scientific">Bradyrhizobium brasilense</name>
    <dbReference type="NCBI Taxonomy" id="1419277"/>
    <lineage>
        <taxon>Bacteria</taxon>
        <taxon>Pseudomonadati</taxon>
        <taxon>Pseudomonadota</taxon>
        <taxon>Alphaproteobacteria</taxon>
        <taxon>Hyphomicrobiales</taxon>
        <taxon>Nitrobacteraceae</taxon>
        <taxon>Bradyrhizobium</taxon>
    </lineage>
</organism>
<dbReference type="InterPro" id="IPR036291">
    <property type="entry name" value="NAD(P)-bd_dom_sf"/>
</dbReference>